<evidence type="ECO:0000259" key="1">
    <source>
        <dbReference type="PROSITE" id="PS50191"/>
    </source>
</evidence>
<protein>
    <recommendedName>
        <fullName evidence="1">CRAL-TRIO domain-containing protein</fullName>
    </recommendedName>
</protein>
<dbReference type="Pfam" id="PF00650">
    <property type="entry name" value="CRAL_TRIO"/>
    <property type="match status" value="1"/>
</dbReference>
<dbReference type="Gene3D" id="1.10.8.20">
    <property type="entry name" value="N-terminal domain of phosphatidylinositol transfer protein sec14p"/>
    <property type="match status" value="1"/>
</dbReference>
<dbReference type="Proteomes" id="UP001549921">
    <property type="component" value="Unassembled WGS sequence"/>
</dbReference>
<dbReference type="CDD" id="cd00170">
    <property type="entry name" value="SEC14"/>
    <property type="match status" value="1"/>
</dbReference>
<dbReference type="PANTHER" id="PTHR10174">
    <property type="entry name" value="ALPHA-TOCOPHEROL TRANSFER PROTEIN-RELATED"/>
    <property type="match status" value="1"/>
</dbReference>
<evidence type="ECO:0000313" key="2">
    <source>
        <dbReference type="EMBL" id="KAL0849062.1"/>
    </source>
</evidence>
<dbReference type="EMBL" id="JBEDNZ010000004">
    <property type="protein sequence ID" value="KAL0849062.1"/>
    <property type="molecule type" value="Genomic_DNA"/>
</dbReference>
<dbReference type="InterPro" id="IPR001251">
    <property type="entry name" value="CRAL-TRIO_dom"/>
</dbReference>
<dbReference type="Gene3D" id="3.40.525.10">
    <property type="entry name" value="CRAL-TRIO lipid binding domain"/>
    <property type="match status" value="1"/>
</dbReference>
<evidence type="ECO:0000313" key="3">
    <source>
        <dbReference type="Proteomes" id="UP001549921"/>
    </source>
</evidence>
<proteinExistence type="predicted"/>
<accession>A0ABD0TIA7</accession>
<dbReference type="PROSITE" id="PS50191">
    <property type="entry name" value="CRAL_TRIO"/>
    <property type="match status" value="1"/>
</dbReference>
<dbReference type="PANTHER" id="PTHR10174:SF216">
    <property type="entry name" value="CRAL-TRIO DOMAIN-CONTAINING PROTEIN-RELATED"/>
    <property type="match status" value="1"/>
</dbReference>
<reference evidence="2 3" key="1">
    <citation type="submission" date="2024-06" db="EMBL/GenBank/DDBJ databases">
        <title>A chromosome-level genome assembly of beet webworm, Loxostege sticticalis.</title>
        <authorList>
            <person name="Zhang Y."/>
        </authorList>
    </citation>
    <scope>NUCLEOTIDE SEQUENCE [LARGE SCALE GENOMIC DNA]</scope>
    <source>
        <strain evidence="2">AQ028</strain>
        <tissue evidence="2">Male pupae</tissue>
    </source>
</reference>
<feature type="domain" description="CRAL-TRIO" evidence="1">
    <location>
        <begin position="89"/>
        <end position="254"/>
    </location>
</feature>
<dbReference type="SMART" id="SM00516">
    <property type="entry name" value="SEC14"/>
    <property type="match status" value="1"/>
</dbReference>
<dbReference type="Gene3D" id="1.20.5.1200">
    <property type="entry name" value="Alpha-tocopherol transfer"/>
    <property type="match status" value="1"/>
</dbReference>
<dbReference type="SUPFAM" id="SSF52087">
    <property type="entry name" value="CRAL/TRIO domain"/>
    <property type="match status" value="1"/>
</dbReference>
<dbReference type="SUPFAM" id="SSF46938">
    <property type="entry name" value="CRAL/TRIO N-terminal domain"/>
    <property type="match status" value="1"/>
</dbReference>
<name>A0ABD0TIA7_LOXSC</name>
<dbReference type="InterPro" id="IPR036865">
    <property type="entry name" value="CRAL-TRIO_dom_sf"/>
</dbReference>
<dbReference type="AlphaFoldDB" id="A0ABD0TIA7"/>
<gene>
    <name evidence="2" type="ORF">ABMA28_013424</name>
</gene>
<comment type="caution">
    <text evidence="2">The sequence shown here is derived from an EMBL/GenBank/DDBJ whole genome shotgun (WGS) entry which is preliminary data.</text>
</comment>
<sequence>MPVRPLPPDLAEKAKLELTEDPKRLQDGIDHLKDWIDKQPHLRARTDDQWLAAFLRGCKHSIERAKEKIDLYYSLRSTAPDLFILKHSDQKFIDLIRAGVVLILPKTVGPGGPRVTLVRASQYDPDKFLLDEFLSAMLVIKQILYLEDDAFVVAGAINIVDLEGATLAHFMQMTPTQMKKMVVLEQDASPLRVKSAHYLCTPPGFETVFNMGKKILSEKHKNRIHIHKNKEDLFEYVPKEIMPVEYGGEGGTVDEIIDHWTKKIQEYSSWLDEDLQYGTDELLRPGTPKTAADMFGVEGSFRQLEFD</sequence>
<organism evidence="2 3">
    <name type="scientific">Loxostege sticticalis</name>
    <name type="common">Beet webworm moth</name>
    <dbReference type="NCBI Taxonomy" id="481309"/>
    <lineage>
        <taxon>Eukaryota</taxon>
        <taxon>Metazoa</taxon>
        <taxon>Ecdysozoa</taxon>
        <taxon>Arthropoda</taxon>
        <taxon>Hexapoda</taxon>
        <taxon>Insecta</taxon>
        <taxon>Pterygota</taxon>
        <taxon>Neoptera</taxon>
        <taxon>Endopterygota</taxon>
        <taxon>Lepidoptera</taxon>
        <taxon>Glossata</taxon>
        <taxon>Ditrysia</taxon>
        <taxon>Pyraloidea</taxon>
        <taxon>Crambidae</taxon>
        <taxon>Pyraustinae</taxon>
        <taxon>Loxostege</taxon>
    </lineage>
</organism>
<dbReference type="InterPro" id="IPR036273">
    <property type="entry name" value="CRAL/TRIO_N_dom_sf"/>
</dbReference>
<dbReference type="PRINTS" id="PR00180">
    <property type="entry name" value="CRETINALDHBP"/>
</dbReference>